<evidence type="ECO:0000256" key="1">
    <source>
        <dbReference type="SAM" id="SignalP"/>
    </source>
</evidence>
<dbReference type="AlphaFoldDB" id="A0A5B7G046"/>
<dbReference type="EMBL" id="VSRR010010741">
    <property type="protein sequence ID" value="MPC52262.1"/>
    <property type="molecule type" value="Genomic_DNA"/>
</dbReference>
<accession>A0A5B7G046</accession>
<comment type="caution">
    <text evidence="2">The sequence shown here is derived from an EMBL/GenBank/DDBJ whole genome shotgun (WGS) entry which is preliminary data.</text>
</comment>
<feature type="chain" id="PRO_5023021602" description="Secreted protein" evidence="1">
    <location>
        <begin position="27"/>
        <end position="62"/>
    </location>
</feature>
<evidence type="ECO:0008006" key="4">
    <source>
        <dbReference type="Google" id="ProtNLM"/>
    </source>
</evidence>
<organism evidence="2 3">
    <name type="scientific">Portunus trituberculatus</name>
    <name type="common">Swimming crab</name>
    <name type="synonym">Neptunus trituberculatus</name>
    <dbReference type="NCBI Taxonomy" id="210409"/>
    <lineage>
        <taxon>Eukaryota</taxon>
        <taxon>Metazoa</taxon>
        <taxon>Ecdysozoa</taxon>
        <taxon>Arthropoda</taxon>
        <taxon>Crustacea</taxon>
        <taxon>Multicrustacea</taxon>
        <taxon>Malacostraca</taxon>
        <taxon>Eumalacostraca</taxon>
        <taxon>Eucarida</taxon>
        <taxon>Decapoda</taxon>
        <taxon>Pleocyemata</taxon>
        <taxon>Brachyura</taxon>
        <taxon>Eubrachyura</taxon>
        <taxon>Portunoidea</taxon>
        <taxon>Portunidae</taxon>
        <taxon>Portuninae</taxon>
        <taxon>Portunus</taxon>
    </lineage>
</organism>
<gene>
    <name evidence="2" type="ORF">E2C01_046125</name>
</gene>
<keyword evidence="3" id="KW-1185">Reference proteome</keyword>
<evidence type="ECO:0000313" key="2">
    <source>
        <dbReference type="EMBL" id="MPC52262.1"/>
    </source>
</evidence>
<feature type="signal peptide" evidence="1">
    <location>
        <begin position="1"/>
        <end position="26"/>
    </location>
</feature>
<sequence length="62" mass="7381">MRPCSRPVLWGRLGLRLLTAWECVSCRRRYVWGNMRTLWSADERARSGNYRPHTPYNLRGSN</sequence>
<reference evidence="2 3" key="1">
    <citation type="submission" date="2019-05" db="EMBL/GenBank/DDBJ databases">
        <title>Another draft genome of Portunus trituberculatus and its Hox gene families provides insights of decapod evolution.</title>
        <authorList>
            <person name="Jeong J.-H."/>
            <person name="Song I."/>
            <person name="Kim S."/>
            <person name="Choi T."/>
            <person name="Kim D."/>
            <person name="Ryu S."/>
            <person name="Kim W."/>
        </authorList>
    </citation>
    <scope>NUCLEOTIDE SEQUENCE [LARGE SCALE GENOMIC DNA]</scope>
    <source>
        <tissue evidence="2">Muscle</tissue>
    </source>
</reference>
<protein>
    <recommendedName>
        <fullName evidence="4">Secreted protein</fullName>
    </recommendedName>
</protein>
<proteinExistence type="predicted"/>
<name>A0A5B7G046_PORTR</name>
<keyword evidence="1" id="KW-0732">Signal</keyword>
<evidence type="ECO:0000313" key="3">
    <source>
        <dbReference type="Proteomes" id="UP000324222"/>
    </source>
</evidence>
<dbReference type="Proteomes" id="UP000324222">
    <property type="component" value="Unassembled WGS sequence"/>
</dbReference>